<keyword evidence="5" id="KW-0694">RNA-binding</keyword>
<keyword evidence="2" id="KW-0540">Nuclease</keyword>
<dbReference type="GO" id="GO:0003729">
    <property type="term" value="F:mRNA binding"/>
    <property type="evidence" value="ECO:0007669"/>
    <property type="project" value="InterPro"/>
</dbReference>
<dbReference type="GO" id="GO:0016787">
    <property type="term" value="F:hydrolase activity"/>
    <property type="evidence" value="ECO:0007669"/>
    <property type="project" value="UniProtKB-KW"/>
</dbReference>
<dbReference type="Pfam" id="PF07927">
    <property type="entry name" value="HicA_toxin"/>
    <property type="match status" value="1"/>
</dbReference>
<protein>
    <submittedName>
        <fullName evidence="7">YcfA-like protein</fullName>
    </submittedName>
</protein>
<proteinExistence type="predicted"/>
<dbReference type="InterPro" id="IPR038570">
    <property type="entry name" value="HicA_sf"/>
</dbReference>
<dbReference type="Proteomes" id="UP000054598">
    <property type="component" value="Unassembled WGS sequence"/>
</dbReference>
<dbReference type="PATRIC" id="fig|2198.3.peg.995"/>
<dbReference type="AlphaFoldDB" id="A0A101ITS1"/>
<accession>A0A101ITS1</accession>
<evidence type="ECO:0000256" key="1">
    <source>
        <dbReference type="ARBA" id="ARBA00022649"/>
    </source>
</evidence>
<evidence type="ECO:0000313" key="8">
    <source>
        <dbReference type="Proteomes" id="UP000054598"/>
    </source>
</evidence>
<dbReference type="EMBL" id="LGHE01000118">
    <property type="protein sequence ID" value="KUL01195.1"/>
    <property type="molecule type" value="Genomic_DNA"/>
</dbReference>
<evidence type="ECO:0000256" key="6">
    <source>
        <dbReference type="ARBA" id="ARBA00023016"/>
    </source>
</evidence>
<reference evidence="8" key="1">
    <citation type="journal article" date="2015" name="MBio">
        <title>Genome-Resolved Metagenomic Analysis Reveals Roles for Candidate Phyla and Other Microbial Community Members in Biogeochemical Transformations in Oil Reservoirs.</title>
        <authorList>
            <person name="Hu P."/>
            <person name="Tom L."/>
            <person name="Singh A."/>
            <person name="Thomas B.C."/>
            <person name="Baker B.J."/>
            <person name="Piceno Y.M."/>
            <person name="Andersen G.L."/>
            <person name="Banfield J.F."/>
        </authorList>
    </citation>
    <scope>NUCLEOTIDE SEQUENCE [LARGE SCALE GENOMIC DNA]</scope>
</reference>
<gene>
    <name evidence="7" type="ORF">XE10_1124</name>
</gene>
<keyword evidence="6" id="KW-0346">Stress response</keyword>
<organism evidence="7 8">
    <name type="scientific">Methanoculleus marisnigri</name>
    <dbReference type="NCBI Taxonomy" id="2198"/>
    <lineage>
        <taxon>Archaea</taxon>
        <taxon>Methanobacteriati</taxon>
        <taxon>Methanobacteriota</taxon>
        <taxon>Stenosarchaea group</taxon>
        <taxon>Methanomicrobia</taxon>
        <taxon>Methanomicrobiales</taxon>
        <taxon>Methanomicrobiaceae</taxon>
        <taxon>Methanoculleus</taxon>
    </lineage>
</organism>
<dbReference type="InterPro" id="IPR012933">
    <property type="entry name" value="HicA_mRNA_interferase"/>
</dbReference>
<dbReference type="GO" id="GO:0004519">
    <property type="term" value="F:endonuclease activity"/>
    <property type="evidence" value="ECO:0007669"/>
    <property type="project" value="UniProtKB-KW"/>
</dbReference>
<evidence type="ECO:0000256" key="4">
    <source>
        <dbReference type="ARBA" id="ARBA00022801"/>
    </source>
</evidence>
<comment type="caution">
    <text evidence="7">The sequence shown here is derived from an EMBL/GenBank/DDBJ whole genome shotgun (WGS) entry which is preliminary data.</text>
</comment>
<evidence type="ECO:0000313" key="7">
    <source>
        <dbReference type="EMBL" id="KUL01195.1"/>
    </source>
</evidence>
<keyword evidence="1" id="KW-1277">Toxin-antitoxin system</keyword>
<evidence type="ECO:0000256" key="3">
    <source>
        <dbReference type="ARBA" id="ARBA00022759"/>
    </source>
</evidence>
<dbReference type="Gene3D" id="3.30.920.30">
    <property type="entry name" value="Hypothetical protein"/>
    <property type="match status" value="1"/>
</dbReference>
<evidence type="ECO:0000256" key="5">
    <source>
        <dbReference type="ARBA" id="ARBA00022884"/>
    </source>
</evidence>
<keyword evidence="4" id="KW-0378">Hydrolase</keyword>
<dbReference type="SUPFAM" id="SSF54786">
    <property type="entry name" value="YcfA/nrd intein domain"/>
    <property type="match status" value="1"/>
</dbReference>
<sequence length="76" mass="8141">MPGLKPVSGETVIKILSKHYGFSVTGQSGSHVRLSKATPGGKVGTVVPLHDELKIGTLRNVLKLAKIDPDDFARYL</sequence>
<evidence type="ECO:0000256" key="2">
    <source>
        <dbReference type="ARBA" id="ARBA00022722"/>
    </source>
</evidence>
<name>A0A101ITS1_9EURY</name>
<keyword evidence="3" id="KW-0255">Endonuclease</keyword>